<dbReference type="STRING" id="1236970.JCM9140_1355"/>
<comment type="caution">
    <text evidence="2">The sequence shown here is derived from an EMBL/GenBank/DDBJ whole genome shotgun (WGS) entry which is preliminary data.</text>
</comment>
<evidence type="ECO:0000256" key="1">
    <source>
        <dbReference type="SAM" id="Coils"/>
    </source>
</evidence>
<reference evidence="2" key="1">
    <citation type="journal article" date="2014" name="Genome Announc.">
        <title>Draft Genome Sequences of Three Alkaliphilic Bacillus Strains, Bacillus wakoensis JCM 9140T, Bacillus akibai JCM 9157T, and Bacillus hemicellulosilyticus JCM 9152T.</title>
        <authorList>
            <person name="Yuki M."/>
            <person name="Oshima K."/>
            <person name="Suda W."/>
            <person name="Oshida Y."/>
            <person name="Kitamura K."/>
            <person name="Iida T."/>
            <person name="Hattori M."/>
            <person name="Ohkuma M."/>
        </authorList>
    </citation>
    <scope>NUCLEOTIDE SEQUENCE [LARGE SCALE GENOMIC DNA]</scope>
    <source>
        <strain evidence="2">JCM 9140</strain>
    </source>
</reference>
<feature type="coiled-coil region" evidence="1">
    <location>
        <begin position="434"/>
        <end position="497"/>
    </location>
</feature>
<organism evidence="2 3">
    <name type="scientific">Halalkalibacter wakoensis JCM 9140</name>
    <dbReference type="NCBI Taxonomy" id="1236970"/>
    <lineage>
        <taxon>Bacteria</taxon>
        <taxon>Bacillati</taxon>
        <taxon>Bacillota</taxon>
        <taxon>Bacilli</taxon>
        <taxon>Bacillales</taxon>
        <taxon>Bacillaceae</taxon>
        <taxon>Halalkalibacter</taxon>
    </lineage>
</organism>
<gene>
    <name evidence="2" type="ORF">JCM9140_1355</name>
</gene>
<sequence length="516" mass="61335">MKSIEAEVHQLEKLLIAHEKKQRSFQIAVAKEKLAHKQEQLDQVKESLDREKEKRAEAERMYQSIRLALHKKDRDNGNDQLTVLKLQIDRLDQELDVDDLKGQLERNEREIRGYFITLKEQFDKEANELEHERRTQENLLNTEKDQLEKETKLWLELDKSCGILESRLDDWQDQLAKLADKLNLDLEKETIHDVQKRWSLEAQTLDESITKLKTSNKKLDQEAIEKTREREALQAKLVTVGSDLTRVESIKEQMEAQHDEVKGQLRFLDRRFELIASLFTQQETLLGQMSDQMKQLADKKEQLLKRERVAYRFVDDYQEIPTFFADRIIYDAMQNWKNQFHYLATGVEFLKHTGVELHSMQNQHYWPISLITTTEEKSHLIERINKLQAEMQFPIIVLSNDEAHALLEQTPHWDTIQPKHWERNLNAEVFQQWKEQLLAQATLIKEERIEAEATLEKWKTVYNQLKVFYDQHTLADYQEVVQEIQELKKAKEQEEEKKSVIKYTVARDSRKTLKPG</sequence>
<evidence type="ECO:0000313" key="3">
    <source>
        <dbReference type="Proteomes" id="UP000018890"/>
    </source>
</evidence>
<protein>
    <submittedName>
        <fullName evidence="2">Uncharacterized protein</fullName>
    </submittedName>
</protein>
<evidence type="ECO:0000313" key="2">
    <source>
        <dbReference type="EMBL" id="GAE25364.1"/>
    </source>
</evidence>
<dbReference type="AlphaFoldDB" id="W4Q1V9"/>
<feature type="coiled-coil region" evidence="1">
    <location>
        <begin position="1"/>
        <end position="306"/>
    </location>
</feature>
<accession>W4Q1V9</accession>
<dbReference type="Proteomes" id="UP000018890">
    <property type="component" value="Unassembled WGS sequence"/>
</dbReference>
<dbReference type="EMBL" id="BAUT01000009">
    <property type="protein sequence ID" value="GAE25364.1"/>
    <property type="molecule type" value="Genomic_DNA"/>
</dbReference>
<name>W4Q1V9_9BACI</name>
<keyword evidence="3" id="KW-1185">Reference proteome</keyword>
<keyword evidence="1" id="KW-0175">Coiled coil</keyword>
<proteinExistence type="predicted"/>